<evidence type="ECO:0000313" key="3">
    <source>
        <dbReference type="EMBL" id="PPQ89981.1"/>
    </source>
</evidence>
<gene>
    <name evidence="3" type="ORF">CVT25_009620</name>
</gene>
<dbReference type="EMBL" id="NHYD01001756">
    <property type="protein sequence ID" value="PPQ89981.1"/>
    <property type="molecule type" value="Genomic_DNA"/>
</dbReference>
<name>A0A409XGW1_PSICY</name>
<keyword evidence="1" id="KW-0175">Coiled coil</keyword>
<organism evidence="3 4">
    <name type="scientific">Psilocybe cyanescens</name>
    <dbReference type="NCBI Taxonomy" id="93625"/>
    <lineage>
        <taxon>Eukaryota</taxon>
        <taxon>Fungi</taxon>
        <taxon>Dikarya</taxon>
        <taxon>Basidiomycota</taxon>
        <taxon>Agaricomycotina</taxon>
        <taxon>Agaricomycetes</taxon>
        <taxon>Agaricomycetidae</taxon>
        <taxon>Agaricales</taxon>
        <taxon>Agaricineae</taxon>
        <taxon>Strophariaceae</taxon>
        <taxon>Psilocybe</taxon>
    </lineage>
</organism>
<evidence type="ECO:0000256" key="2">
    <source>
        <dbReference type="SAM" id="MobiDB-lite"/>
    </source>
</evidence>
<dbReference type="AlphaFoldDB" id="A0A409XGW1"/>
<feature type="region of interest" description="Disordered" evidence="2">
    <location>
        <begin position="160"/>
        <end position="207"/>
    </location>
</feature>
<proteinExistence type="predicted"/>
<feature type="coiled-coil region" evidence="1">
    <location>
        <begin position="70"/>
        <end position="118"/>
    </location>
</feature>
<comment type="caution">
    <text evidence="3">The sequence shown here is derived from an EMBL/GenBank/DDBJ whole genome shotgun (WGS) entry which is preliminary data.</text>
</comment>
<reference evidence="3 4" key="1">
    <citation type="journal article" date="2018" name="Evol. Lett.">
        <title>Horizontal gene cluster transfer increased hallucinogenic mushroom diversity.</title>
        <authorList>
            <person name="Reynolds H.T."/>
            <person name="Vijayakumar V."/>
            <person name="Gluck-Thaler E."/>
            <person name="Korotkin H.B."/>
            <person name="Matheny P.B."/>
            <person name="Slot J.C."/>
        </authorList>
    </citation>
    <scope>NUCLEOTIDE SEQUENCE [LARGE SCALE GENOMIC DNA]</scope>
    <source>
        <strain evidence="3 4">2631</strain>
    </source>
</reference>
<sequence length="265" mass="29685">MRRAQSVRNNARPSLALAADDLGVLREGDESNEDVLRRQLLEKDRECDRLQMTITALQTQLAQRPPIEEVQRLQKEYKNLDLILQGTQRENEKCMADIERAKAREKMLERELTRLAGDNWQANLEIPASSAMSLRSSSGVSGGLNMLHQRSNTISSPISFSIARNHSPTPSLKSNAIPPRSSESPAPSSSSAIQQQDREQREAQRQAALAQIEQVRMLILGMDQKLDVREDKLTKMLERAEEEGRRYETKVAEARTAGVGLEAGS</sequence>
<keyword evidence="4" id="KW-1185">Reference proteome</keyword>
<feature type="compositionally biased region" description="Polar residues" evidence="2">
    <location>
        <begin position="160"/>
        <end position="174"/>
    </location>
</feature>
<accession>A0A409XGW1</accession>
<dbReference type="OrthoDB" id="3363533at2759"/>
<dbReference type="InParanoid" id="A0A409XGW1"/>
<dbReference type="Proteomes" id="UP000283269">
    <property type="component" value="Unassembled WGS sequence"/>
</dbReference>
<evidence type="ECO:0000313" key="4">
    <source>
        <dbReference type="Proteomes" id="UP000283269"/>
    </source>
</evidence>
<feature type="compositionally biased region" description="Low complexity" evidence="2">
    <location>
        <begin position="178"/>
        <end position="195"/>
    </location>
</feature>
<evidence type="ECO:0000256" key="1">
    <source>
        <dbReference type="SAM" id="Coils"/>
    </source>
</evidence>
<protein>
    <submittedName>
        <fullName evidence="3">Uncharacterized protein</fullName>
    </submittedName>
</protein>